<comment type="caution">
    <text evidence="1">The sequence shown here is derived from an EMBL/GenBank/DDBJ whole genome shotgun (WGS) entry which is preliminary data.</text>
</comment>
<gene>
    <name evidence="1" type="ORF">CARN4_1290</name>
</gene>
<reference evidence="1" key="1">
    <citation type="submission" date="2009-10" db="EMBL/GenBank/DDBJ databases">
        <title>Diversity of trophic interactions inside an arsenic-rich microbial ecosystem.</title>
        <authorList>
            <person name="Bertin P.N."/>
            <person name="Heinrich-Salmeron A."/>
            <person name="Pelletier E."/>
            <person name="Goulhen-Chollet F."/>
            <person name="Arsene-Ploetze F."/>
            <person name="Gallien S."/>
            <person name="Calteau A."/>
            <person name="Vallenet D."/>
            <person name="Casiot C."/>
            <person name="Chane-Woon-Ming B."/>
            <person name="Giloteaux L."/>
            <person name="Barakat M."/>
            <person name="Bonnefoy V."/>
            <person name="Bruneel O."/>
            <person name="Chandler M."/>
            <person name="Cleiss J."/>
            <person name="Duran R."/>
            <person name="Elbaz-Poulichet F."/>
            <person name="Fonknechten N."/>
            <person name="Lauga B."/>
            <person name="Mornico D."/>
            <person name="Ortet P."/>
            <person name="Schaeffer C."/>
            <person name="Siguier P."/>
            <person name="Alexander Thil Smith A."/>
            <person name="Van Dorsselaer A."/>
            <person name="Weissenbach J."/>
            <person name="Medigue C."/>
            <person name="Le Paslier D."/>
        </authorList>
    </citation>
    <scope>NUCLEOTIDE SEQUENCE</scope>
</reference>
<sequence>MRFSSSDFPLCQRERLQQPWLHHFAHATPRLPPGAPPIGNFEVIPIDPRIFGGAAPVHFKAYYPERQTHFAVLCVDITLEGTSLVLGRCST</sequence>
<organism evidence="1">
    <name type="scientific">mine drainage metagenome</name>
    <dbReference type="NCBI Taxonomy" id="410659"/>
    <lineage>
        <taxon>unclassified sequences</taxon>
        <taxon>metagenomes</taxon>
        <taxon>ecological metagenomes</taxon>
    </lineage>
</organism>
<dbReference type="EMBL" id="CABO01000046">
    <property type="protein sequence ID" value="CBI02948.1"/>
    <property type="molecule type" value="Genomic_DNA"/>
</dbReference>
<protein>
    <submittedName>
        <fullName evidence="1">Uncharacterized protein</fullName>
    </submittedName>
</protein>
<dbReference type="AlphaFoldDB" id="E6Q6X3"/>
<name>E6Q6X3_9ZZZZ</name>
<accession>E6Q6X3</accession>
<evidence type="ECO:0000313" key="1">
    <source>
        <dbReference type="EMBL" id="CBI02948.1"/>
    </source>
</evidence>
<proteinExistence type="predicted"/>